<comment type="caution">
    <text evidence="1">The sequence shown here is derived from an EMBL/GenBank/DDBJ whole genome shotgun (WGS) entry which is preliminary data.</text>
</comment>
<reference evidence="1" key="1">
    <citation type="submission" date="2021-02" db="EMBL/GenBank/DDBJ databases">
        <authorList>
            <person name="Nowell W R."/>
        </authorList>
    </citation>
    <scope>NUCLEOTIDE SEQUENCE</scope>
</reference>
<dbReference type="EMBL" id="CAJNOU010005869">
    <property type="protein sequence ID" value="CAF1490729.1"/>
    <property type="molecule type" value="Genomic_DNA"/>
</dbReference>
<dbReference type="Proteomes" id="UP000663889">
    <property type="component" value="Unassembled WGS sequence"/>
</dbReference>
<dbReference type="AlphaFoldDB" id="A0A815SFW8"/>
<evidence type="ECO:0000313" key="1">
    <source>
        <dbReference type="EMBL" id="CAF1490729.1"/>
    </source>
</evidence>
<name>A0A815SFW8_9BILA</name>
<sequence>MSTIETNLKNQPIVSISVSPQAIKSLPPPSLSISTTSSLTPNTSSATIFYDDKQIEKTYKKGKQILFEFDQIVKDDIDDDDDDELKLISQE</sequence>
<protein>
    <submittedName>
        <fullName evidence="1">Uncharacterized protein</fullName>
    </submittedName>
</protein>
<evidence type="ECO:0000313" key="2">
    <source>
        <dbReference type="Proteomes" id="UP000663889"/>
    </source>
</evidence>
<gene>
    <name evidence="1" type="ORF">SEV965_LOCUS35562</name>
</gene>
<organism evidence="1 2">
    <name type="scientific">Rotaria sordida</name>
    <dbReference type="NCBI Taxonomy" id="392033"/>
    <lineage>
        <taxon>Eukaryota</taxon>
        <taxon>Metazoa</taxon>
        <taxon>Spiralia</taxon>
        <taxon>Gnathifera</taxon>
        <taxon>Rotifera</taxon>
        <taxon>Eurotatoria</taxon>
        <taxon>Bdelloidea</taxon>
        <taxon>Philodinida</taxon>
        <taxon>Philodinidae</taxon>
        <taxon>Rotaria</taxon>
    </lineage>
</organism>
<accession>A0A815SFW8</accession>
<proteinExistence type="predicted"/>